<dbReference type="SUPFAM" id="SSF51735">
    <property type="entry name" value="NAD(P)-binding Rossmann-fold domains"/>
    <property type="match status" value="1"/>
</dbReference>
<comment type="similarity">
    <text evidence="1">Belongs to the NAD(P)-dependent epimerase/dehydratase family. SDR39U1 subfamily.</text>
</comment>
<gene>
    <name evidence="4" type="ORF">QQX02_11445</name>
</gene>
<sequence>MKVVIAGSSGLIGTALKDSLRGDDHTVVSLVRREARRPHESSWDPASGVVDREVLASADVVVNLAGASIGAKRLTDSHAKLVLQSRLDSTGTIVRALVDAGFAGLLLQGSAMGYYGDRGEDHLTERSGPGDTLLASIVRQWEAAAQPAVDAGIRTVFARTGLVLAPHGGFAERLMPLVTRGLLRSLGKGTAWHSWISLEDHIRALRFLIESDHHGPANVIAPIAVRDRELIRAMSEAAGRSPGLPVPGWALRIAIGRAIEDLLSSQLASPGVLKRLDFSWRHPEITGAAQWVMAEAGHAPPTSARPT</sequence>
<dbReference type="NCBIfam" id="TIGR01777">
    <property type="entry name" value="yfcH"/>
    <property type="match status" value="1"/>
</dbReference>
<comment type="caution">
    <text evidence="4">The sequence shown here is derived from an EMBL/GenBank/DDBJ whole genome shotgun (WGS) entry which is preliminary data.</text>
</comment>
<organism evidence="4 5">
    <name type="scientific">Demequina muriae</name>
    <dbReference type="NCBI Taxonomy" id="3051664"/>
    <lineage>
        <taxon>Bacteria</taxon>
        <taxon>Bacillati</taxon>
        <taxon>Actinomycetota</taxon>
        <taxon>Actinomycetes</taxon>
        <taxon>Micrococcales</taxon>
        <taxon>Demequinaceae</taxon>
        <taxon>Demequina</taxon>
    </lineage>
</organism>
<dbReference type="EMBL" id="JAUHQA010000001">
    <property type="protein sequence ID" value="MDN4481537.1"/>
    <property type="molecule type" value="Genomic_DNA"/>
</dbReference>
<feature type="domain" description="DUF1731" evidence="3">
    <location>
        <begin position="246"/>
        <end position="291"/>
    </location>
</feature>
<evidence type="ECO:0000259" key="2">
    <source>
        <dbReference type="Pfam" id="PF01370"/>
    </source>
</evidence>
<dbReference type="Proteomes" id="UP001172708">
    <property type="component" value="Unassembled WGS sequence"/>
</dbReference>
<evidence type="ECO:0000313" key="4">
    <source>
        <dbReference type="EMBL" id="MDN4481537.1"/>
    </source>
</evidence>
<dbReference type="Pfam" id="PF01370">
    <property type="entry name" value="Epimerase"/>
    <property type="match status" value="1"/>
</dbReference>
<dbReference type="Pfam" id="PF08338">
    <property type="entry name" value="DUF1731"/>
    <property type="match status" value="1"/>
</dbReference>
<accession>A0ABT8GJD5</accession>
<dbReference type="Gene3D" id="3.40.50.720">
    <property type="entry name" value="NAD(P)-binding Rossmann-like Domain"/>
    <property type="match status" value="1"/>
</dbReference>
<feature type="domain" description="NAD-dependent epimerase/dehydratase" evidence="2">
    <location>
        <begin position="3"/>
        <end position="215"/>
    </location>
</feature>
<reference evidence="4" key="1">
    <citation type="submission" date="2023-06" db="EMBL/GenBank/DDBJ databases">
        <title>Egi l300058.</title>
        <authorList>
            <person name="Gao L."/>
            <person name="Fang B.-Z."/>
            <person name="Li W.-J."/>
        </authorList>
    </citation>
    <scope>NUCLEOTIDE SEQUENCE</scope>
    <source>
        <strain evidence="4">EGI L300058</strain>
    </source>
</reference>
<dbReference type="InterPro" id="IPR001509">
    <property type="entry name" value="Epimerase_deHydtase"/>
</dbReference>
<evidence type="ECO:0000259" key="3">
    <source>
        <dbReference type="Pfam" id="PF08338"/>
    </source>
</evidence>
<dbReference type="InterPro" id="IPR013549">
    <property type="entry name" value="DUF1731"/>
</dbReference>
<dbReference type="InterPro" id="IPR036291">
    <property type="entry name" value="NAD(P)-bd_dom_sf"/>
</dbReference>
<evidence type="ECO:0000256" key="1">
    <source>
        <dbReference type="ARBA" id="ARBA00009353"/>
    </source>
</evidence>
<proteinExistence type="inferred from homology"/>
<dbReference type="PANTHER" id="PTHR11092:SF0">
    <property type="entry name" value="EPIMERASE FAMILY PROTEIN SDR39U1"/>
    <property type="match status" value="1"/>
</dbReference>
<dbReference type="InterPro" id="IPR010099">
    <property type="entry name" value="SDR39U1"/>
</dbReference>
<name>A0ABT8GJD5_9MICO</name>
<dbReference type="PANTHER" id="PTHR11092">
    <property type="entry name" value="SUGAR NUCLEOTIDE EPIMERASE RELATED"/>
    <property type="match status" value="1"/>
</dbReference>
<evidence type="ECO:0000313" key="5">
    <source>
        <dbReference type="Proteomes" id="UP001172708"/>
    </source>
</evidence>
<protein>
    <submittedName>
        <fullName evidence="4">TIGR01777 family oxidoreductase</fullName>
    </submittedName>
</protein>
<keyword evidence="5" id="KW-1185">Reference proteome</keyword>
<dbReference type="RefSeq" id="WP_301143217.1">
    <property type="nucleotide sequence ID" value="NZ_JAUHQA010000001.1"/>
</dbReference>